<dbReference type="PANTHER" id="PTHR10891">
    <property type="entry name" value="EF-HAND CALCIUM-BINDING DOMAIN CONTAINING PROTEIN"/>
    <property type="match status" value="1"/>
</dbReference>
<dbReference type="InterPro" id="IPR039647">
    <property type="entry name" value="EF_hand_pair_protein_CML-like"/>
</dbReference>
<proteinExistence type="predicted"/>
<evidence type="ECO:0000256" key="3">
    <source>
        <dbReference type="ARBA" id="ARBA00022837"/>
    </source>
</evidence>
<evidence type="ECO:0000313" key="5">
    <source>
        <dbReference type="EMBL" id="RRT85355.1"/>
    </source>
</evidence>
<dbReference type="Gene3D" id="1.10.238.10">
    <property type="entry name" value="EF-hand"/>
    <property type="match status" value="1"/>
</dbReference>
<dbReference type="SUPFAM" id="SSF47473">
    <property type="entry name" value="EF-hand"/>
    <property type="match status" value="1"/>
</dbReference>
<accession>A0A427BA27</accession>
<dbReference type="PROSITE" id="PS00018">
    <property type="entry name" value="EF_HAND_1"/>
    <property type="match status" value="2"/>
</dbReference>
<dbReference type="SMART" id="SM00054">
    <property type="entry name" value="EFh"/>
    <property type="match status" value="2"/>
</dbReference>
<dbReference type="GO" id="GO:0005509">
    <property type="term" value="F:calcium ion binding"/>
    <property type="evidence" value="ECO:0007669"/>
    <property type="project" value="InterPro"/>
</dbReference>
<comment type="caution">
    <text evidence="5">The sequence shown here is derived from an EMBL/GenBank/DDBJ whole genome shotgun (WGS) entry which is preliminary data.</text>
</comment>
<keyword evidence="3" id="KW-0106">Calcium</keyword>
<evidence type="ECO:0000256" key="1">
    <source>
        <dbReference type="ARBA" id="ARBA00022723"/>
    </source>
</evidence>
<evidence type="ECO:0000259" key="4">
    <source>
        <dbReference type="PROSITE" id="PS50222"/>
    </source>
</evidence>
<reference evidence="5 6" key="1">
    <citation type="journal article" date="2014" name="Agronomy (Basel)">
        <title>A Draft Genome Sequence for Ensete ventricosum, the Drought-Tolerant Tree Against Hunger.</title>
        <authorList>
            <person name="Harrison J."/>
            <person name="Moore K.A."/>
            <person name="Paszkiewicz K."/>
            <person name="Jones T."/>
            <person name="Grant M."/>
            <person name="Ambacheew D."/>
            <person name="Muzemil S."/>
            <person name="Studholme D.J."/>
        </authorList>
    </citation>
    <scope>NUCLEOTIDE SEQUENCE [LARGE SCALE GENOMIC DNA]</scope>
</reference>
<sequence>MDDVMLSDLISNFVRSALTKIKWHTKIKCFIFRTETDMEEEEQQHRRCTGTGELSHHDIKVIMGRLGLLGAREGVVDVDGGGGGGGGGECRLVEQVDALLEEKKASLEELKEAFCVFDRNEDGFISPGELWCVMRRLGLREGLKLEDCERMIRAFDDDGDGRISFTEFTRLLENALAKCQTTEEICTRGSRGVGKGGHSLRRCSVDIYLSMPESNEPHPY</sequence>
<dbReference type="Proteomes" id="UP000287651">
    <property type="component" value="Unassembled WGS sequence"/>
</dbReference>
<feature type="domain" description="EF-hand" evidence="4">
    <location>
        <begin position="143"/>
        <end position="178"/>
    </location>
</feature>
<organism evidence="5 6">
    <name type="scientific">Ensete ventricosum</name>
    <name type="common">Abyssinian banana</name>
    <name type="synonym">Musa ensete</name>
    <dbReference type="NCBI Taxonomy" id="4639"/>
    <lineage>
        <taxon>Eukaryota</taxon>
        <taxon>Viridiplantae</taxon>
        <taxon>Streptophyta</taxon>
        <taxon>Embryophyta</taxon>
        <taxon>Tracheophyta</taxon>
        <taxon>Spermatophyta</taxon>
        <taxon>Magnoliopsida</taxon>
        <taxon>Liliopsida</taxon>
        <taxon>Zingiberales</taxon>
        <taxon>Musaceae</taxon>
        <taxon>Ensete</taxon>
    </lineage>
</organism>
<dbReference type="Pfam" id="PF13499">
    <property type="entry name" value="EF-hand_7"/>
    <property type="match status" value="1"/>
</dbReference>
<dbReference type="FunFam" id="1.10.238.10:FF:000001">
    <property type="entry name" value="Calmodulin 1"/>
    <property type="match status" value="1"/>
</dbReference>
<dbReference type="InterPro" id="IPR018247">
    <property type="entry name" value="EF_Hand_1_Ca_BS"/>
</dbReference>
<evidence type="ECO:0000313" key="6">
    <source>
        <dbReference type="Proteomes" id="UP000287651"/>
    </source>
</evidence>
<gene>
    <name evidence="5" type="ORF">B296_00010302</name>
</gene>
<keyword evidence="1" id="KW-0479">Metal-binding</keyword>
<name>A0A427BA27_ENSVE</name>
<feature type="domain" description="EF-hand" evidence="4">
    <location>
        <begin position="105"/>
        <end position="140"/>
    </location>
</feature>
<protein>
    <recommendedName>
        <fullName evidence="4">EF-hand domain-containing protein</fullName>
    </recommendedName>
</protein>
<dbReference type="EMBL" id="AMZH03000131">
    <property type="protein sequence ID" value="RRT85355.1"/>
    <property type="molecule type" value="Genomic_DNA"/>
</dbReference>
<keyword evidence="2" id="KW-0677">Repeat</keyword>
<dbReference type="InterPro" id="IPR011992">
    <property type="entry name" value="EF-hand-dom_pair"/>
</dbReference>
<dbReference type="PROSITE" id="PS50222">
    <property type="entry name" value="EF_HAND_2"/>
    <property type="match status" value="2"/>
</dbReference>
<dbReference type="InterPro" id="IPR002048">
    <property type="entry name" value="EF_hand_dom"/>
</dbReference>
<dbReference type="CDD" id="cd00051">
    <property type="entry name" value="EFh"/>
    <property type="match status" value="1"/>
</dbReference>
<dbReference type="AlphaFoldDB" id="A0A427BA27"/>
<evidence type="ECO:0000256" key="2">
    <source>
        <dbReference type="ARBA" id="ARBA00022737"/>
    </source>
</evidence>